<feature type="region of interest" description="Disordered" evidence="14">
    <location>
        <begin position="115"/>
        <end position="168"/>
    </location>
</feature>
<dbReference type="InterPro" id="IPR036638">
    <property type="entry name" value="HLH_DNA-bd_sf"/>
</dbReference>
<evidence type="ECO:0000256" key="4">
    <source>
        <dbReference type="ARBA" id="ARBA00022527"/>
    </source>
</evidence>
<evidence type="ECO:0000256" key="9">
    <source>
        <dbReference type="ARBA" id="ARBA00023015"/>
    </source>
</evidence>
<dbReference type="Gene3D" id="1.10.510.10">
    <property type="entry name" value="Transferase(Phosphotransferase) domain 1"/>
    <property type="match status" value="1"/>
</dbReference>
<evidence type="ECO:0000256" key="11">
    <source>
        <dbReference type="ARBA" id="ARBA00047559"/>
    </source>
</evidence>
<keyword evidence="17" id="KW-1185">Reference proteome</keyword>
<comment type="similarity">
    <text evidence="2">Belongs to the protein kinase superfamily. STE Ser/Thr protein kinase family. MAP kinase kinase kinase subfamily.</text>
</comment>
<feature type="compositionally biased region" description="Polar residues" evidence="14">
    <location>
        <begin position="126"/>
        <end position="151"/>
    </location>
</feature>
<evidence type="ECO:0000256" key="7">
    <source>
        <dbReference type="ARBA" id="ARBA00022777"/>
    </source>
</evidence>
<keyword evidence="10" id="KW-0804">Transcription</keyword>
<comment type="caution">
    <text evidence="16">The sequence shown here is derived from an EMBL/GenBank/DDBJ whole genome shotgun (WGS) entry which is preliminary data.</text>
</comment>
<evidence type="ECO:0000256" key="2">
    <source>
        <dbReference type="ARBA" id="ARBA00006529"/>
    </source>
</evidence>
<feature type="region of interest" description="Disordered" evidence="14">
    <location>
        <begin position="181"/>
        <end position="244"/>
    </location>
</feature>
<evidence type="ECO:0000256" key="12">
    <source>
        <dbReference type="ARBA" id="ARBA00048329"/>
    </source>
</evidence>
<dbReference type="GO" id="GO:0005737">
    <property type="term" value="C:cytoplasm"/>
    <property type="evidence" value="ECO:0007669"/>
    <property type="project" value="TreeGrafter"/>
</dbReference>
<dbReference type="Pfam" id="PF00069">
    <property type="entry name" value="Pkinase"/>
    <property type="match status" value="1"/>
</dbReference>
<feature type="compositionally biased region" description="Basic and acidic residues" evidence="14">
    <location>
        <begin position="155"/>
        <end position="166"/>
    </location>
</feature>
<dbReference type="InterPro" id="IPR011009">
    <property type="entry name" value="Kinase-like_dom_sf"/>
</dbReference>
<dbReference type="InterPro" id="IPR000719">
    <property type="entry name" value="Prot_kinase_dom"/>
</dbReference>
<dbReference type="SUPFAM" id="SSF56112">
    <property type="entry name" value="Protein kinase-like (PK-like)"/>
    <property type="match status" value="1"/>
</dbReference>
<feature type="binding site" evidence="13">
    <location>
        <position position="371"/>
    </location>
    <ligand>
        <name>ATP</name>
        <dbReference type="ChEBI" id="CHEBI:30616"/>
    </ligand>
</feature>
<evidence type="ECO:0000259" key="15">
    <source>
        <dbReference type="PROSITE" id="PS50011"/>
    </source>
</evidence>
<keyword evidence="9" id="KW-0805">Transcription regulation</keyword>
<evidence type="ECO:0000313" key="17">
    <source>
        <dbReference type="Proteomes" id="UP000734854"/>
    </source>
</evidence>
<evidence type="ECO:0000256" key="8">
    <source>
        <dbReference type="ARBA" id="ARBA00022840"/>
    </source>
</evidence>
<dbReference type="InterPro" id="IPR050538">
    <property type="entry name" value="MAP_kinase_kinase_kinase"/>
</dbReference>
<dbReference type="SMART" id="SM00220">
    <property type="entry name" value="S_TKc"/>
    <property type="match status" value="1"/>
</dbReference>
<evidence type="ECO:0000256" key="6">
    <source>
        <dbReference type="ARBA" id="ARBA00022741"/>
    </source>
</evidence>
<reference evidence="16 17" key="1">
    <citation type="submission" date="2020-08" db="EMBL/GenBank/DDBJ databases">
        <title>Plant Genome Project.</title>
        <authorList>
            <person name="Zhang R.-G."/>
        </authorList>
    </citation>
    <scope>NUCLEOTIDE SEQUENCE [LARGE SCALE GENOMIC DNA]</scope>
    <source>
        <tissue evidence="16">Rhizome</tissue>
    </source>
</reference>
<comment type="catalytic activity">
    <reaction evidence="11">
        <text>L-threonyl-[protein] + ATP = O-phospho-L-threonyl-[protein] + ADP + H(+)</text>
        <dbReference type="Rhea" id="RHEA:46608"/>
        <dbReference type="Rhea" id="RHEA-COMP:11060"/>
        <dbReference type="Rhea" id="RHEA-COMP:11605"/>
        <dbReference type="ChEBI" id="CHEBI:15378"/>
        <dbReference type="ChEBI" id="CHEBI:30013"/>
        <dbReference type="ChEBI" id="CHEBI:30616"/>
        <dbReference type="ChEBI" id="CHEBI:61977"/>
        <dbReference type="ChEBI" id="CHEBI:456216"/>
        <dbReference type="EC" id="2.7.11.25"/>
    </reaction>
</comment>
<name>A0A8J5M8P4_ZINOF</name>
<evidence type="ECO:0000256" key="3">
    <source>
        <dbReference type="ARBA" id="ARBA00012406"/>
    </source>
</evidence>
<dbReference type="EC" id="2.7.11.25" evidence="3"/>
<dbReference type="GO" id="GO:0004709">
    <property type="term" value="F:MAP kinase kinase kinase activity"/>
    <property type="evidence" value="ECO:0007669"/>
    <property type="project" value="UniProtKB-EC"/>
</dbReference>
<keyword evidence="8 13" id="KW-0067">ATP-binding</keyword>
<dbReference type="SUPFAM" id="SSF47459">
    <property type="entry name" value="HLH, helix-loop-helix DNA-binding domain"/>
    <property type="match status" value="1"/>
</dbReference>
<gene>
    <name evidence="16" type="ORF">ZIOFF_002108</name>
</gene>
<keyword evidence="5" id="KW-0808">Transferase</keyword>
<keyword evidence="6 13" id="KW-0547">Nucleotide-binding</keyword>
<feature type="domain" description="Protein kinase" evidence="15">
    <location>
        <begin position="343"/>
        <end position="616"/>
    </location>
</feature>
<evidence type="ECO:0000256" key="13">
    <source>
        <dbReference type="PROSITE-ProRule" id="PRU10141"/>
    </source>
</evidence>
<feature type="compositionally biased region" description="Low complexity" evidence="14">
    <location>
        <begin position="215"/>
        <end position="225"/>
    </location>
</feature>
<accession>A0A8J5M8P4</accession>
<evidence type="ECO:0000256" key="1">
    <source>
        <dbReference type="ARBA" id="ARBA00005510"/>
    </source>
</evidence>
<dbReference type="PANTHER" id="PTHR48016">
    <property type="entry name" value="MAP KINASE KINASE KINASE SSK2-RELATED-RELATED"/>
    <property type="match status" value="1"/>
</dbReference>
<dbReference type="GO" id="GO:0046983">
    <property type="term" value="F:protein dimerization activity"/>
    <property type="evidence" value="ECO:0007669"/>
    <property type="project" value="InterPro"/>
</dbReference>
<feature type="region of interest" description="Disordered" evidence="14">
    <location>
        <begin position="1"/>
        <end position="22"/>
    </location>
</feature>
<keyword evidence="7" id="KW-0418">Kinase</keyword>
<dbReference type="GO" id="GO:0005524">
    <property type="term" value="F:ATP binding"/>
    <property type="evidence" value="ECO:0007669"/>
    <property type="project" value="UniProtKB-UniRule"/>
</dbReference>
<comment type="similarity">
    <text evidence="1">Belongs to the bHLH protein family.</text>
</comment>
<dbReference type="PROSITE" id="PS00107">
    <property type="entry name" value="PROTEIN_KINASE_ATP"/>
    <property type="match status" value="1"/>
</dbReference>
<dbReference type="PANTHER" id="PTHR48016:SF29">
    <property type="entry name" value="MITOGEN-ACTIVATED PROTEIN KINASE KINASE KINASE 1-RELATED"/>
    <property type="match status" value="1"/>
</dbReference>
<protein>
    <recommendedName>
        <fullName evidence="3">mitogen-activated protein kinase kinase kinase</fullName>
        <ecNumber evidence="3">2.7.11.25</ecNumber>
    </recommendedName>
</protein>
<comment type="catalytic activity">
    <reaction evidence="12">
        <text>L-seryl-[protein] + ATP = O-phospho-L-seryl-[protein] + ADP + H(+)</text>
        <dbReference type="Rhea" id="RHEA:17989"/>
        <dbReference type="Rhea" id="RHEA-COMP:9863"/>
        <dbReference type="Rhea" id="RHEA-COMP:11604"/>
        <dbReference type="ChEBI" id="CHEBI:15378"/>
        <dbReference type="ChEBI" id="CHEBI:29999"/>
        <dbReference type="ChEBI" id="CHEBI:30616"/>
        <dbReference type="ChEBI" id="CHEBI:83421"/>
        <dbReference type="ChEBI" id="CHEBI:456216"/>
        <dbReference type="EC" id="2.7.11.25"/>
    </reaction>
</comment>
<evidence type="ECO:0000256" key="14">
    <source>
        <dbReference type="SAM" id="MobiDB-lite"/>
    </source>
</evidence>
<dbReference type="EMBL" id="JACMSC010000001">
    <property type="protein sequence ID" value="KAG6537030.1"/>
    <property type="molecule type" value="Genomic_DNA"/>
</dbReference>
<dbReference type="PROSITE" id="PS50011">
    <property type="entry name" value="PROTEIN_KINASE_DOM"/>
    <property type="match status" value="1"/>
</dbReference>
<feature type="compositionally biased region" description="Polar residues" evidence="14">
    <location>
        <begin position="226"/>
        <end position="244"/>
    </location>
</feature>
<evidence type="ECO:0000256" key="10">
    <source>
        <dbReference type="ARBA" id="ARBA00023163"/>
    </source>
</evidence>
<sequence length="1045" mass="116082">MDSRKPLWKPPQRQQKQGAALRPRLERCNALKHIDYEAPAVRASWSAGSSSAASEEQSNTLATRSLDICPPAYAHQTSFRIDGSVEDEVGMLCRSLGLEGPDDFAISLDEWEKRKVQPSPDAVTRSRLSPQGSRTNFSHTLSSGPSVSNLSDADEQNRQDSGEGDMKLCVVRKPHTMVSETEPIEISCASPRSRAGDGGIRGVRPPALSPPPPFTTFSPPQSGPTRNNRPSTLKTPPSMSVQVFDSSSTTFNNLRALALEKSGREADQMKSVDSEDKVKGGVPVVDEMSHKELREMWLEDISADDFTRTSSYSTMNDDDTSSSTTETFIISPNGLFKLKMKSWMRGVLLGSGSFGSVYEGISEDGIFFAVKEVSLLDKGCNAQQCIIQLEQEILLLSQFEHENIVQYYGTDKEESKLYIFLELVTQGSLASLYQKYRLQDSQVSSYTKQILNGLNYLHERNVVHRSIFSVEIISFVRDVKCANILVHVNGSVKLADFGLAKEMTKFNMLKSCRGSVYWMAPEVVDPKRTYGRAADIWSLGCTVLEMLTRQIPYPHLEPRTAAVKHAPVAFAFFLVSPCSKLLYLSVIHGDGDLGTLGMVCQAETRTTFQALKHENGIAGSSTIIIRIIACFRPLQDCQAEYFRHLLKPVARQNLNPVFFSTCVSPNACVLPVTFATPFPDFYARNFFHKASPLIPPLAPFHVTSKFDGSEKRYLVFDQLRDGRNFAFSSSSVPIPCMDSVNPGFDVQGSTEPNTSDWHGSEEIHENTEELDALLYSDSDDNHVVDEASTGSSPIEEVEKTVSAVASSVLSVKRKRADDEFDASVTDTASSQVLHFPNISSDNRNKEDDNSASICFELVDDQIEETRQLKRTKIQETVGLLRKIIPGGNAMDAITVLDKAINYLKSLNTPYEGGVMRREKREEEYDGAIKHNYVVVFVCAKGGLQISTKLLLTKSFDGLRKSSIAVKECKSGYIVENEAFYYDFIPLFVLIDKLFMRPLVEVGKMGKEAADHLLELVIPDMAQIKNSKLQKPVESFYFTDLVANKV</sequence>
<organism evidence="16 17">
    <name type="scientific">Zingiber officinale</name>
    <name type="common">Ginger</name>
    <name type="synonym">Amomum zingiber</name>
    <dbReference type="NCBI Taxonomy" id="94328"/>
    <lineage>
        <taxon>Eukaryota</taxon>
        <taxon>Viridiplantae</taxon>
        <taxon>Streptophyta</taxon>
        <taxon>Embryophyta</taxon>
        <taxon>Tracheophyta</taxon>
        <taxon>Spermatophyta</taxon>
        <taxon>Magnoliopsida</taxon>
        <taxon>Liliopsida</taxon>
        <taxon>Zingiberales</taxon>
        <taxon>Zingiberaceae</taxon>
        <taxon>Zingiber</taxon>
    </lineage>
</organism>
<dbReference type="Proteomes" id="UP000734854">
    <property type="component" value="Unassembled WGS sequence"/>
</dbReference>
<evidence type="ECO:0000256" key="5">
    <source>
        <dbReference type="ARBA" id="ARBA00022679"/>
    </source>
</evidence>
<dbReference type="AlphaFoldDB" id="A0A8J5M8P4"/>
<evidence type="ECO:0000313" key="16">
    <source>
        <dbReference type="EMBL" id="KAG6537030.1"/>
    </source>
</evidence>
<dbReference type="InterPro" id="IPR017441">
    <property type="entry name" value="Protein_kinase_ATP_BS"/>
</dbReference>
<proteinExistence type="inferred from homology"/>
<keyword evidence="4" id="KW-0723">Serine/threonine-protein kinase</keyword>